<sequence length="196" mass="21753">MKNNLYLLAFVAAALILVGSKCSPSPVTPTKTLPRAEESVTGQGEGDDLVGVKFVAYTNKAQGYSILRPDNWYWRHYIANEIKDMNPMVVDYFITDSNPLPGLGSEYLGKIVIEVSQLDLSQYAKPVSGLVRSDSFVGQVAAKRFAGERVNQSGEKQKVVEYQFGYKEKSYRLILNSGASMDDQAIFEQVVSSFKF</sequence>
<organism evidence="3 4">
    <name type="scientific">Candidatus Veblenbacteria bacterium RIFOXYA2_FULL_43_9</name>
    <dbReference type="NCBI Taxonomy" id="1802425"/>
    <lineage>
        <taxon>Bacteria</taxon>
        <taxon>Candidatus Vebleniibacteriota</taxon>
    </lineage>
</organism>
<comment type="caution">
    <text evidence="3">The sequence shown here is derived from an EMBL/GenBank/DDBJ whole genome shotgun (WGS) entry which is preliminary data.</text>
</comment>
<proteinExistence type="predicted"/>
<gene>
    <name evidence="3" type="ORF">A2226_00855</name>
</gene>
<feature type="chain" id="PRO_5009583953" description="PsbP C-terminal domain-containing protein" evidence="2">
    <location>
        <begin position="24"/>
        <end position="196"/>
    </location>
</feature>
<name>A0A1G2Q0Z9_9BACT</name>
<evidence type="ECO:0000313" key="4">
    <source>
        <dbReference type="Proteomes" id="UP000178936"/>
    </source>
</evidence>
<evidence type="ECO:0008006" key="5">
    <source>
        <dbReference type="Google" id="ProtNLM"/>
    </source>
</evidence>
<feature type="signal peptide" evidence="2">
    <location>
        <begin position="1"/>
        <end position="23"/>
    </location>
</feature>
<feature type="region of interest" description="Disordered" evidence="1">
    <location>
        <begin position="25"/>
        <end position="44"/>
    </location>
</feature>
<evidence type="ECO:0000313" key="3">
    <source>
        <dbReference type="EMBL" id="OHA54245.1"/>
    </source>
</evidence>
<dbReference type="EMBL" id="MHTB01000054">
    <property type="protein sequence ID" value="OHA54245.1"/>
    <property type="molecule type" value="Genomic_DNA"/>
</dbReference>
<protein>
    <recommendedName>
        <fullName evidence="5">PsbP C-terminal domain-containing protein</fullName>
    </recommendedName>
</protein>
<keyword evidence="2" id="KW-0732">Signal</keyword>
<evidence type="ECO:0000256" key="1">
    <source>
        <dbReference type="SAM" id="MobiDB-lite"/>
    </source>
</evidence>
<accession>A0A1G2Q0Z9</accession>
<dbReference type="Proteomes" id="UP000178936">
    <property type="component" value="Unassembled WGS sequence"/>
</dbReference>
<dbReference type="AlphaFoldDB" id="A0A1G2Q0Z9"/>
<evidence type="ECO:0000256" key="2">
    <source>
        <dbReference type="SAM" id="SignalP"/>
    </source>
</evidence>
<reference evidence="3 4" key="1">
    <citation type="journal article" date="2016" name="Nat. Commun.">
        <title>Thousands of microbial genomes shed light on interconnected biogeochemical processes in an aquifer system.</title>
        <authorList>
            <person name="Anantharaman K."/>
            <person name="Brown C.T."/>
            <person name="Hug L.A."/>
            <person name="Sharon I."/>
            <person name="Castelle C.J."/>
            <person name="Probst A.J."/>
            <person name="Thomas B.C."/>
            <person name="Singh A."/>
            <person name="Wilkins M.J."/>
            <person name="Karaoz U."/>
            <person name="Brodie E.L."/>
            <person name="Williams K.H."/>
            <person name="Hubbard S.S."/>
            <person name="Banfield J.F."/>
        </authorList>
    </citation>
    <scope>NUCLEOTIDE SEQUENCE [LARGE SCALE GENOMIC DNA]</scope>
</reference>